<gene>
    <name evidence="2" type="ORF">OCBIM_22012913mg</name>
</gene>
<sequence length="280" mass="31794">MPIRLESMGAVNVSPSNQTDLKDIEWLTRGIEETLQLQQHQHNHCETGHHLKSVSPSASSMPSRHPTFSGGNQAHVPIDHDNMVIPTKPCKAATAGTWLPYVLPSVRDRHLNRVKSNWRHGNFNNNDNNNKWVVKRLNHRNVVSKRRKNYVYIEDVRTRNGCNTDYRHHQKLLSTQTLIQEAVRRLYGLHRSTGSTTINNDTNNNNNPNSSTIMTTTTNSSNNNNNNNNNGTTVGHNGMVSVGTGSCCTFQQERQQQQQLLLFQQNSFRDKCELFCDVTV</sequence>
<organism evidence="2">
    <name type="scientific">Octopus bimaculoides</name>
    <name type="common">California two-spotted octopus</name>
    <dbReference type="NCBI Taxonomy" id="37653"/>
    <lineage>
        <taxon>Eukaryota</taxon>
        <taxon>Metazoa</taxon>
        <taxon>Spiralia</taxon>
        <taxon>Lophotrochozoa</taxon>
        <taxon>Mollusca</taxon>
        <taxon>Cephalopoda</taxon>
        <taxon>Coleoidea</taxon>
        <taxon>Octopodiformes</taxon>
        <taxon>Octopoda</taxon>
        <taxon>Incirrata</taxon>
        <taxon>Octopodidae</taxon>
        <taxon>Octopus</taxon>
    </lineage>
</organism>
<dbReference type="EMBL" id="KQ417953">
    <property type="protein sequence ID" value="KOF89527.1"/>
    <property type="molecule type" value="Genomic_DNA"/>
</dbReference>
<proteinExistence type="predicted"/>
<feature type="compositionally biased region" description="Low complexity" evidence="1">
    <location>
        <begin position="53"/>
        <end position="66"/>
    </location>
</feature>
<feature type="region of interest" description="Disordered" evidence="1">
    <location>
        <begin position="48"/>
        <end position="68"/>
    </location>
</feature>
<evidence type="ECO:0000256" key="1">
    <source>
        <dbReference type="SAM" id="MobiDB-lite"/>
    </source>
</evidence>
<protein>
    <submittedName>
        <fullName evidence="2">Uncharacterized protein</fullName>
    </submittedName>
</protein>
<reference evidence="2" key="1">
    <citation type="submission" date="2015-07" db="EMBL/GenBank/DDBJ databases">
        <title>MeaNS - Measles Nucleotide Surveillance Program.</title>
        <authorList>
            <person name="Tran T."/>
            <person name="Druce J."/>
        </authorList>
    </citation>
    <scope>NUCLEOTIDE SEQUENCE</scope>
    <source>
        <strain evidence="2">UCB-OBI-ISO-001</strain>
        <tissue evidence="2">Gonad</tissue>
    </source>
</reference>
<dbReference type="AlphaFoldDB" id="A0A0L8HJX8"/>
<accession>A0A0L8HJX8</accession>
<evidence type="ECO:0000313" key="2">
    <source>
        <dbReference type="EMBL" id="KOF89527.1"/>
    </source>
</evidence>
<name>A0A0L8HJX8_OCTBM</name>
<feature type="region of interest" description="Disordered" evidence="1">
    <location>
        <begin position="192"/>
        <end position="232"/>
    </location>
</feature>